<evidence type="ECO:0000313" key="2">
    <source>
        <dbReference type="Proteomes" id="UP000472573"/>
    </source>
</evidence>
<name>A0ABQ6XFF8_PEDPE</name>
<organism evidence="1 2">
    <name type="scientific">Pediococcus pentosaceus</name>
    <dbReference type="NCBI Taxonomy" id="1255"/>
    <lineage>
        <taxon>Bacteria</taxon>
        <taxon>Bacillati</taxon>
        <taxon>Bacillota</taxon>
        <taxon>Bacilli</taxon>
        <taxon>Lactobacillales</taxon>
        <taxon>Lactobacillaceae</taxon>
        <taxon>Pediococcus</taxon>
    </lineage>
</organism>
<feature type="non-terminal residue" evidence="1">
    <location>
        <position position="145"/>
    </location>
</feature>
<reference evidence="2" key="1">
    <citation type="submission" date="2020-03" db="EMBL/GenBank/DDBJ databases">
        <title>SpeciesPrimer: A bioinformatics pipeline dedicated to the design of qPCR primers for the quantification of bacterial species.</title>
        <authorList>
            <person name="Dreier M."/>
            <person name="Berthoud H."/>
            <person name="Shani N."/>
            <person name="Wechsler D."/>
            <person name="Junier P."/>
        </authorList>
    </citation>
    <scope>NUCLEOTIDE SEQUENCE [LARGE SCALE GENOMIC DNA]</scope>
    <source>
        <strain evidence="2">FAM13073</strain>
    </source>
</reference>
<dbReference type="Proteomes" id="UP000472573">
    <property type="component" value="Unassembled WGS sequence"/>
</dbReference>
<accession>A0ABQ6XFF8</accession>
<sequence>IEDLISILEKTIDKHVVVFGHANLISQSGRSALNFNGDLVQKIFTSFNNKDSGQLKNELSDDFGVNVRYNFTDTGISTISNYICGHMHYEKYYKVNGINHIILNCSALMGKKRGLTTDYNKKWDRRYNEISELAGYFININPDKM</sequence>
<feature type="non-terminal residue" evidence="1">
    <location>
        <position position="1"/>
    </location>
</feature>
<keyword evidence="2" id="KW-1185">Reference proteome</keyword>
<gene>
    <name evidence="1" type="ORF">GBO79_10505</name>
</gene>
<comment type="caution">
    <text evidence="1">The sequence shown here is derived from an EMBL/GenBank/DDBJ whole genome shotgun (WGS) entry which is preliminary data.</text>
</comment>
<dbReference type="EMBL" id="WENB01000027">
    <property type="protein sequence ID" value="KAF0411928.1"/>
    <property type="molecule type" value="Genomic_DNA"/>
</dbReference>
<evidence type="ECO:0000313" key="1">
    <source>
        <dbReference type="EMBL" id="KAF0411928.1"/>
    </source>
</evidence>
<protein>
    <submittedName>
        <fullName evidence="1">Serine/threonine protein phosphatase</fullName>
    </submittedName>
</protein>
<proteinExistence type="predicted"/>